<reference evidence="4" key="1">
    <citation type="submission" date="2020-12" db="EMBL/GenBank/DDBJ databases">
        <title>Metabolic potential, ecology and presence of endohyphal bacteria is reflected in genomic diversity of Mucoromycotina.</title>
        <authorList>
            <person name="Muszewska A."/>
            <person name="Okrasinska A."/>
            <person name="Steczkiewicz K."/>
            <person name="Drgas O."/>
            <person name="Orlowska M."/>
            <person name="Perlinska-Lenart U."/>
            <person name="Aleksandrzak-Piekarczyk T."/>
            <person name="Szatraj K."/>
            <person name="Zielenkiewicz U."/>
            <person name="Pilsyk S."/>
            <person name="Malc E."/>
            <person name="Mieczkowski P."/>
            <person name="Kruszewska J.S."/>
            <person name="Biernat P."/>
            <person name="Pawlowska J."/>
        </authorList>
    </citation>
    <scope>NUCLEOTIDE SEQUENCE</scope>
    <source>
        <strain evidence="4">CBS 226.32</strain>
    </source>
</reference>
<dbReference type="Proteomes" id="UP000650833">
    <property type="component" value="Unassembled WGS sequence"/>
</dbReference>
<evidence type="ECO:0000256" key="2">
    <source>
        <dbReference type="SAM" id="SignalP"/>
    </source>
</evidence>
<proteinExistence type="inferred from homology"/>
<dbReference type="OrthoDB" id="15189at2759"/>
<organism evidence="4 5">
    <name type="scientific">Mucor plumbeus</name>
    <dbReference type="NCBI Taxonomy" id="97098"/>
    <lineage>
        <taxon>Eukaryota</taxon>
        <taxon>Fungi</taxon>
        <taxon>Fungi incertae sedis</taxon>
        <taxon>Mucoromycota</taxon>
        <taxon>Mucoromycotina</taxon>
        <taxon>Mucoromycetes</taxon>
        <taxon>Mucorales</taxon>
        <taxon>Mucorineae</taxon>
        <taxon>Mucoraceae</taxon>
        <taxon>Mucor</taxon>
    </lineage>
</organism>
<evidence type="ECO:0000256" key="1">
    <source>
        <dbReference type="ARBA" id="ARBA00007447"/>
    </source>
</evidence>
<dbReference type="InterPro" id="IPR001461">
    <property type="entry name" value="Aspartic_peptidase_A1"/>
</dbReference>
<dbReference type="AlphaFoldDB" id="A0A8H7UZC3"/>
<keyword evidence="5" id="KW-1185">Reference proteome</keyword>
<feature type="signal peptide" evidence="2">
    <location>
        <begin position="1"/>
        <end position="21"/>
    </location>
</feature>
<evidence type="ECO:0000313" key="4">
    <source>
        <dbReference type="EMBL" id="KAG2201380.1"/>
    </source>
</evidence>
<dbReference type="InterPro" id="IPR021109">
    <property type="entry name" value="Peptidase_aspartic_dom_sf"/>
</dbReference>
<protein>
    <recommendedName>
        <fullName evidence="3">Peptidase A1 domain-containing protein</fullName>
    </recommendedName>
</protein>
<feature type="domain" description="Peptidase A1" evidence="3">
    <location>
        <begin position="46"/>
        <end position="371"/>
    </location>
</feature>
<keyword evidence="2" id="KW-0732">Signal</keyword>
<accession>A0A8H7UZC3</accession>
<dbReference type="PANTHER" id="PTHR47966">
    <property type="entry name" value="BETA-SITE APP-CLEAVING ENZYME, ISOFORM A-RELATED"/>
    <property type="match status" value="1"/>
</dbReference>
<dbReference type="InterPro" id="IPR034164">
    <property type="entry name" value="Pepsin-like_dom"/>
</dbReference>
<sequence>MKLSVSTSIIIASAIGATVTAYPAEFIKRGVSTALSFPCGDDVPNWVANIEIGTPSQILPLLLDTSSENTWVAGIMCHSEFCSTRKTQLFDAGKSLTIKNEHREITLEYNDGTVVENLYNDTFKIGGRVIDDFTFGKAFEVNGFNNSASFAGILGLGGSEESLAKRDLLFDKRGPISSVGEPSTFYGASGIDYRRKRNNVGEKVCQFSFGFDESRISGDIAWIDLPTCDYGSTPFWKAKLTCAKIEGAVDLKFDKTVASFDTSVKNIQVPHTDIAKIHEGLGAKYNDKTDQYEFKCCYAKDLTFSFEKYDITLPTEAYTKKIGLDGEYCTDVFEVLKPSKFDYENTWKLGTKFITNFVSIYDEHRRQTGLGLLATGGHSGIQIRAKK</sequence>
<dbReference type="InterPro" id="IPR033121">
    <property type="entry name" value="PEPTIDASE_A1"/>
</dbReference>
<dbReference type="EMBL" id="JAEPRC010000287">
    <property type="protein sequence ID" value="KAG2201380.1"/>
    <property type="molecule type" value="Genomic_DNA"/>
</dbReference>
<dbReference type="GO" id="GO:0004190">
    <property type="term" value="F:aspartic-type endopeptidase activity"/>
    <property type="evidence" value="ECO:0007669"/>
    <property type="project" value="InterPro"/>
</dbReference>
<evidence type="ECO:0000259" key="3">
    <source>
        <dbReference type="PROSITE" id="PS51767"/>
    </source>
</evidence>
<dbReference type="Gene3D" id="2.40.70.10">
    <property type="entry name" value="Acid Proteases"/>
    <property type="match status" value="2"/>
</dbReference>
<dbReference type="PROSITE" id="PS51767">
    <property type="entry name" value="PEPTIDASE_A1"/>
    <property type="match status" value="1"/>
</dbReference>
<comment type="caution">
    <text evidence="4">The sequence shown here is derived from an EMBL/GenBank/DDBJ whole genome shotgun (WGS) entry which is preliminary data.</text>
</comment>
<dbReference type="GO" id="GO:0006508">
    <property type="term" value="P:proteolysis"/>
    <property type="evidence" value="ECO:0007669"/>
    <property type="project" value="InterPro"/>
</dbReference>
<evidence type="ECO:0000313" key="5">
    <source>
        <dbReference type="Proteomes" id="UP000650833"/>
    </source>
</evidence>
<dbReference type="PRINTS" id="PR00792">
    <property type="entry name" value="PEPSIN"/>
</dbReference>
<dbReference type="SUPFAM" id="SSF50630">
    <property type="entry name" value="Acid proteases"/>
    <property type="match status" value="1"/>
</dbReference>
<feature type="chain" id="PRO_5034463221" description="Peptidase A1 domain-containing protein" evidence="2">
    <location>
        <begin position="22"/>
        <end position="387"/>
    </location>
</feature>
<comment type="similarity">
    <text evidence="1">Belongs to the peptidase A1 family.</text>
</comment>
<gene>
    <name evidence="4" type="ORF">INT46_010185</name>
</gene>
<dbReference type="CDD" id="cd05471">
    <property type="entry name" value="pepsin_like"/>
    <property type="match status" value="1"/>
</dbReference>
<dbReference type="PANTHER" id="PTHR47966:SF51">
    <property type="entry name" value="BETA-SITE APP-CLEAVING ENZYME, ISOFORM A-RELATED"/>
    <property type="match status" value="1"/>
</dbReference>
<dbReference type="Pfam" id="PF00026">
    <property type="entry name" value="Asp"/>
    <property type="match status" value="1"/>
</dbReference>
<name>A0A8H7UZC3_9FUNG</name>